<feature type="domain" description="Guanylate cyclase" evidence="5">
    <location>
        <begin position="21"/>
        <end position="129"/>
    </location>
</feature>
<dbReference type="SMART" id="SM00421">
    <property type="entry name" value="HTH_LUXR"/>
    <property type="match status" value="1"/>
</dbReference>
<dbReference type="InterPro" id="IPR011990">
    <property type="entry name" value="TPR-like_helical_dom_sf"/>
</dbReference>
<evidence type="ECO:0000313" key="7">
    <source>
        <dbReference type="Proteomes" id="UP000465785"/>
    </source>
</evidence>
<evidence type="ECO:0000256" key="3">
    <source>
        <dbReference type="ARBA" id="ARBA00023163"/>
    </source>
</evidence>
<dbReference type="Gene3D" id="1.25.40.10">
    <property type="entry name" value="Tetratricopeptide repeat domain"/>
    <property type="match status" value="1"/>
</dbReference>
<dbReference type="RefSeq" id="WP_163727008.1">
    <property type="nucleotide sequence ID" value="NZ_AP022601.1"/>
</dbReference>
<keyword evidence="3" id="KW-0804">Transcription</keyword>
<dbReference type="GO" id="GO:0043531">
    <property type="term" value="F:ADP binding"/>
    <property type="evidence" value="ECO:0007669"/>
    <property type="project" value="InterPro"/>
</dbReference>
<reference evidence="6 7" key="1">
    <citation type="journal article" date="2019" name="Emerg. Microbes Infect.">
        <title>Comprehensive subspecies identification of 175 nontuberculous mycobacteria species based on 7547 genomic profiles.</title>
        <authorList>
            <person name="Matsumoto Y."/>
            <person name="Kinjo T."/>
            <person name="Motooka D."/>
            <person name="Nabeya D."/>
            <person name="Jung N."/>
            <person name="Uechi K."/>
            <person name="Horii T."/>
            <person name="Iida T."/>
            <person name="Fujita J."/>
            <person name="Nakamura S."/>
        </authorList>
    </citation>
    <scope>NUCLEOTIDE SEQUENCE [LARGE SCALE GENOMIC DNA]</scope>
    <source>
        <strain evidence="6 7">JCM 6399</strain>
    </source>
</reference>
<dbReference type="PRINTS" id="PR00364">
    <property type="entry name" value="DISEASERSIST"/>
</dbReference>
<dbReference type="FunFam" id="1.10.10.10:FF:000553">
    <property type="entry name" value="Transcriptional regulator, LuxR family"/>
    <property type="match status" value="1"/>
</dbReference>
<dbReference type="Gene3D" id="3.30.70.1230">
    <property type="entry name" value="Nucleotide cyclase"/>
    <property type="match status" value="2"/>
</dbReference>
<dbReference type="Gene3D" id="1.10.10.10">
    <property type="entry name" value="Winged helix-like DNA-binding domain superfamily/Winged helix DNA-binding domain"/>
    <property type="match status" value="1"/>
</dbReference>
<dbReference type="GO" id="GO:0003677">
    <property type="term" value="F:DNA binding"/>
    <property type="evidence" value="ECO:0007669"/>
    <property type="project" value="UniProtKB-KW"/>
</dbReference>
<organism evidence="6 7">
    <name type="scientific">Mycobacterium gallinarum</name>
    <dbReference type="NCBI Taxonomy" id="39689"/>
    <lineage>
        <taxon>Bacteria</taxon>
        <taxon>Bacillati</taxon>
        <taxon>Actinomycetota</taxon>
        <taxon>Actinomycetes</taxon>
        <taxon>Mycobacteriales</taxon>
        <taxon>Mycobacteriaceae</taxon>
        <taxon>Mycobacterium</taxon>
    </lineage>
</organism>
<dbReference type="Gene3D" id="3.40.50.300">
    <property type="entry name" value="P-loop containing nucleotide triphosphate hydrolases"/>
    <property type="match status" value="1"/>
</dbReference>
<dbReference type="PROSITE" id="PS50043">
    <property type="entry name" value="HTH_LUXR_2"/>
    <property type="match status" value="1"/>
</dbReference>
<dbReference type="Pfam" id="PF00196">
    <property type="entry name" value="GerE"/>
    <property type="match status" value="1"/>
</dbReference>
<dbReference type="InterPro" id="IPR000792">
    <property type="entry name" value="Tscrpt_reg_LuxR_C"/>
</dbReference>
<evidence type="ECO:0000256" key="2">
    <source>
        <dbReference type="ARBA" id="ARBA00023125"/>
    </source>
</evidence>
<dbReference type="PANTHER" id="PTHR47691:SF3">
    <property type="entry name" value="HTH-TYPE TRANSCRIPTIONAL REGULATOR RV0890C-RELATED"/>
    <property type="match status" value="1"/>
</dbReference>
<keyword evidence="2" id="KW-0238">DNA-binding</keyword>
<protein>
    <submittedName>
        <fullName evidence="6">Transcriptional regulator</fullName>
    </submittedName>
</protein>
<dbReference type="InterPro" id="IPR001054">
    <property type="entry name" value="A/G_cyclase"/>
</dbReference>
<evidence type="ECO:0000259" key="4">
    <source>
        <dbReference type="PROSITE" id="PS50043"/>
    </source>
</evidence>
<dbReference type="InterPro" id="IPR027417">
    <property type="entry name" value="P-loop_NTPase"/>
</dbReference>
<evidence type="ECO:0000313" key="6">
    <source>
        <dbReference type="EMBL" id="BBY91380.1"/>
    </source>
</evidence>
<accession>A0A9W4AZU8</accession>
<keyword evidence="7" id="KW-1185">Reference proteome</keyword>
<dbReference type="CDD" id="cd06170">
    <property type="entry name" value="LuxR_C_like"/>
    <property type="match status" value="1"/>
</dbReference>
<dbReference type="CDD" id="cd07302">
    <property type="entry name" value="CHD"/>
    <property type="match status" value="1"/>
</dbReference>
<dbReference type="GO" id="GO:0009190">
    <property type="term" value="P:cyclic nucleotide biosynthetic process"/>
    <property type="evidence" value="ECO:0007669"/>
    <property type="project" value="InterPro"/>
</dbReference>
<dbReference type="GO" id="GO:0035556">
    <property type="term" value="P:intracellular signal transduction"/>
    <property type="evidence" value="ECO:0007669"/>
    <property type="project" value="InterPro"/>
</dbReference>
<dbReference type="PRINTS" id="PR00038">
    <property type="entry name" value="HTHLUXR"/>
</dbReference>
<dbReference type="SUPFAM" id="SSF55073">
    <property type="entry name" value="Nucleotide cyclase"/>
    <property type="match status" value="1"/>
</dbReference>
<dbReference type="SUPFAM" id="SSF52540">
    <property type="entry name" value="P-loop containing nucleoside triphosphate hydrolases"/>
    <property type="match status" value="1"/>
</dbReference>
<dbReference type="Proteomes" id="UP000465785">
    <property type="component" value="Chromosome"/>
</dbReference>
<gene>
    <name evidence="6" type="ORF">MGALJ_10490</name>
</gene>
<evidence type="ECO:0000256" key="1">
    <source>
        <dbReference type="ARBA" id="ARBA00023015"/>
    </source>
</evidence>
<keyword evidence="1" id="KW-0805">Transcription regulation</keyword>
<dbReference type="PANTHER" id="PTHR47691">
    <property type="entry name" value="REGULATOR-RELATED"/>
    <property type="match status" value="1"/>
</dbReference>
<dbReference type="GO" id="GO:0004016">
    <property type="term" value="F:adenylate cyclase activity"/>
    <property type="evidence" value="ECO:0007669"/>
    <property type="project" value="UniProtKB-ARBA"/>
</dbReference>
<dbReference type="GO" id="GO:0006355">
    <property type="term" value="P:regulation of DNA-templated transcription"/>
    <property type="evidence" value="ECO:0007669"/>
    <property type="project" value="InterPro"/>
</dbReference>
<dbReference type="PROSITE" id="PS50125">
    <property type="entry name" value="GUANYLATE_CYCLASE_2"/>
    <property type="match status" value="1"/>
</dbReference>
<feature type="domain" description="HTH luxR-type" evidence="4">
    <location>
        <begin position="1023"/>
        <end position="1088"/>
    </location>
</feature>
<dbReference type="InterPro" id="IPR036388">
    <property type="entry name" value="WH-like_DNA-bd_sf"/>
</dbReference>
<evidence type="ECO:0000259" key="5">
    <source>
        <dbReference type="PROSITE" id="PS50125"/>
    </source>
</evidence>
<dbReference type="PROSITE" id="PS00622">
    <property type="entry name" value="HTH_LUXR_1"/>
    <property type="match status" value="1"/>
</dbReference>
<dbReference type="Pfam" id="PF25872">
    <property type="entry name" value="HTH_77"/>
    <property type="match status" value="1"/>
</dbReference>
<dbReference type="AlphaFoldDB" id="A0A9W4AZU8"/>
<dbReference type="InterPro" id="IPR016032">
    <property type="entry name" value="Sig_transdc_resp-reg_C-effctor"/>
</dbReference>
<dbReference type="EMBL" id="AP022601">
    <property type="protein sequence ID" value="BBY91380.1"/>
    <property type="molecule type" value="Genomic_DNA"/>
</dbReference>
<dbReference type="InterPro" id="IPR058852">
    <property type="entry name" value="HTH_77"/>
</dbReference>
<dbReference type="SUPFAM" id="SSF46894">
    <property type="entry name" value="C-terminal effector domain of the bipartite response regulators"/>
    <property type="match status" value="1"/>
</dbReference>
<name>A0A9W4AZU8_9MYCO</name>
<dbReference type="KEGG" id="mgau:MGALJ_10490"/>
<dbReference type="InterPro" id="IPR029787">
    <property type="entry name" value="Nucleotide_cyclase"/>
</dbReference>
<dbReference type="Pfam" id="PF00211">
    <property type="entry name" value="Guanylate_cyc"/>
    <property type="match status" value="1"/>
</dbReference>
<sequence>MSATEWSDVDMAELLPTGTVTLLLADVEGSTQLWDNQPEAMTGAIARMNQMASALIAEHGGVRPVEQGEGDSFVAAFARAGDAVACALELQRADLAPIKLRIGVHTGDVQLRDEGNYAGTTINKTARLRDLAHGGQTVISGATEEMVEDQLPDAAWLNDLGRHPLRDLPRPMRVVQLCHPDLRNDFPPLRTADLVASHNLPAQLTSFVGRAAQIREISSSLVAERLVTLTGAGGAGKTRLAIEVARHTGSQFSDGICYADLAPITHPDLVPLTVARALGLPDQPGRSITETLLRAIRDRQLLLVFDNCEHLLQASAELVNHVLASCSRVTILATSREPLMVAGEVNWQVPSLSLTDEAVELFTDRARRARPDFAVTDANSDTVTDICRRLDGMPLAIELAAARVRALSLDEIVDSLHDRFRLLTGGARTAVRRQQTLRASVDWSHALLTEHERILFRRLAVFMGGFDLDAAQAVAGVTEVERFQVLDQLSLLVDKSLVVAENLDGRTRYRLLETVRQYALEKLGESGEADEVRGRHRDHFSEMADQLDASTTGGYEHRVTQAVKEVDNLRAAFTWSLETGDFAKALGLASALQPLWLMRGRVSEGIAWLDAAGAAGESVEPAIWARAIADKAVLSSWVDVADMVAPTMQALAVARDVNDPALLCRVLTACACITAHDAGVARPYFAEAAYLARELGDSWRLCQILGRQAYGAMIEGNVETAQSLAQEGHDLATALGDDFNARQCLMYLAWANMGRGEVVTAVAQYRDMVQQATVAHDVMSRVAGLICLGFALAWHGDTDGARTTAAETLEACAELGFLVQNAYLVVIWAELAAGDAAAALQAGEVALRSVTNSAIEKANLMWAAKAALVCGEKVRARQWADEAVSGTTGMFLCLGLAERARIHIAEGNRELAAADVYDGLAIAAPMGAYVCVPDYLECLAELAHNADSSRHAARLLGSAHAMRERLELPLFKVYEGHHESVVVSLRNMLSDDDFDAAWAEGASLSTEEAIAYAQRGRGERKRPSTGWASLTPTELDVVRLVADGIPNKDIATRLFVSPRTVQSHLRHVYNKLGLTSRVQLAQEAARQLSATK</sequence>
<proteinExistence type="predicted"/>